<accession>Q5KJN7</accession>
<dbReference type="OrthoDB" id="28127at2759"/>
<dbReference type="PANTHER" id="PTHR21052">
    <property type="entry name" value="SPERMATOGENESIS ASSOCIATED 11-RELATED"/>
    <property type="match status" value="1"/>
</dbReference>
<dbReference type="GO" id="GO:0016706">
    <property type="term" value="F:2-oxoglutarate-dependent dioxygenase activity"/>
    <property type="evidence" value="ECO:0000318"/>
    <property type="project" value="GO_Central"/>
</dbReference>
<evidence type="ECO:0000313" key="2">
    <source>
        <dbReference type="EMBL" id="AAW42676.1"/>
    </source>
</evidence>
<protein>
    <recommendedName>
        <fullName evidence="1">Fe2OG dioxygenase domain-containing protein</fullName>
    </recommendedName>
</protein>
<evidence type="ECO:0000313" key="3">
    <source>
        <dbReference type="Proteomes" id="UP000002149"/>
    </source>
</evidence>
<dbReference type="InterPro" id="IPR005123">
    <property type="entry name" value="Oxoglu/Fe-dep_dioxygenase_dom"/>
</dbReference>
<dbReference type="eggNOG" id="KOG4176">
    <property type="taxonomic scope" value="Eukaryota"/>
</dbReference>
<dbReference type="RefSeq" id="XP_569983.1">
    <property type="nucleotide sequence ID" value="XM_569983.2"/>
</dbReference>
<dbReference type="Gene3D" id="2.60.120.590">
    <property type="entry name" value="Alpha-ketoglutarate-dependent dioxygenase AlkB-like"/>
    <property type="match status" value="1"/>
</dbReference>
<name>Q5KJN7_CRYD1</name>
<dbReference type="AlphaFoldDB" id="Q5KJN7"/>
<dbReference type="GO" id="GO:0006974">
    <property type="term" value="P:DNA damage response"/>
    <property type="evidence" value="ECO:0007669"/>
    <property type="project" value="InterPro"/>
</dbReference>
<dbReference type="InParanoid" id="Q5KJN7"/>
<reference evidence="2 3" key="1">
    <citation type="journal article" date="2005" name="Science">
        <title>The genome of the basidiomycetous yeast and human pathogen Cryptococcus neoformans.</title>
        <authorList>
            <person name="Loftus B.J."/>
            <person name="Fung E."/>
            <person name="Roncaglia P."/>
            <person name="Rowley D."/>
            <person name="Amedeo P."/>
            <person name="Bruno D."/>
            <person name="Vamathevan J."/>
            <person name="Miranda M."/>
            <person name="Anderson I.J."/>
            <person name="Fraser J.A."/>
            <person name="Allen J.E."/>
            <person name="Bosdet I.E."/>
            <person name="Brent M.R."/>
            <person name="Chiu R."/>
            <person name="Doering T.L."/>
            <person name="Donlin M.J."/>
            <person name="D'Souza C.A."/>
            <person name="Fox D.S."/>
            <person name="Grinberg V."/>
            <person name="Fu J."/>
            <person name="Fukushima M."/>
            <person name="Haas B.J."/>
            <person name="Huang J.C."/>
            <person name="Janbon G."/>
            <person name="Jones S.J."/>
            <person name="Koo H.L."/>
            <person name="Krzywinski M.I."/>
            <person name="Kwon-Chung J.K."/>
            <person name="Lengeler K.B."/>
            <person name="Maiti R."/>
            <person name="Marra M.A."/>
            <person name="Marra R.E."/>
            <person name="Mathewson C.A."/>
            <person name="Mitchell T.G."/>
            <person name="Pertea M."/>
            <person name="Riggs F.R."/>
            <person name="Salzberg S.L."/>
            <person name="Schein J.E."/>
            <person name="Shvartsbeyn A."/>
            <person name="Shin H."/>
            <person name="Shumway M."/>
            <person name="Specht C.A."/>
            <person name="Suh B.B."/>
            <person name="Tenney A."/>
            <person name="Utterback T.R."/>
            <person name="Wickes B.L."/>
            <person name="Wortman J.R."/>
            <person name="Wye N.H."/>
            <person name="Kronstad J.W."/>
            <person name="Lodge J.K."/>
            <person name="Heitman J."/>
            <person name="Davis R.W."/>
            <person name="Fraser C.M."/>
            <person name="Hyman R.W."/>
        </authorList>
    </citation>
    <scope>NUCLEOTIDE SEQUENCE [LARGE SCALE GENOMIC DNA]</scope>
    <source>
        <strain evidence="3">JEC21 / ATCC MYA-565</strain>
    </source>
</reference>
<proteinExistence type="predicted"/>
<feature type="domain" description="Fe2OG dioxygenase" evidence="1">
    <location>
        <begin position="164"/>
        <end position="282"/>
    </location>
</feature>
<dbReference type="VEuPathDB" id="FungiDB:CNC05880"/>
<dbReference type="Proteomes" id="UP000002149">
    <property type="component" value="Chromosome 3"/>
</dbReference>
<dbReference type="GeneID" id="3256794"/>
<dbReference type="GO" id="GO:0005759">
    <property type="term" value="C:mitochondrial matrix"/>
    <property type="evidence" value="ECO:0000318"/>
    <property type="project" value="GO_Central"/>
</dbReference>
<dbReference type="GO" id="GO:0006631">
    <property type="term" value="P:fatty acid metabolic process"/>
    <property type="evidence" value="ECO:0000318"/>
    <property type="project" value="GO_Central"/>
</dbReference>
<dbReference type="EMBL" id="AE017343">
    <property type="protein sequence ID" value="AAW42676.1"/>
    <property type="molecule type" value="Genomic_DNA"/>
</dbReference>
<dbReference type="HOGENOM" id="CLU_080229_0_0_1"/>
<keyword evidence="3" id="KW-1185">Reference proteome</keyword>
<accession>Q55WK9</accession>
<evidence type="ECO:0000259" key="1">
    <source>
        <dbReference type="PROSITE" id="PS51471"/>
    </source>
</evidence>
<dbReference type="Pfam" id="PF13532">
    <property type="entry name" value="2OG-FeII_Oxy_2"/>
    <property type="match status" value="1"/>
</dbReference>
<organism evidence="2 3">
    <name type="scientific">Cryptococcus deneoformans (strain JEC21 / ATCC MYA-565)</name>
    <name type="common">Cryptococcus neoformans var. neoformans serotype D</name>
    <dbReference type="NCBI Taxonomy" id="214684"/>
    <lineage>
        <taxon>Eukaryota</taxon>
        <taxon>Fungi</taxon>
        <taxon>Dikarya</taxon>
        <taxon>Basidiomycota</taxon>
        <taxon>Agaricomycotina</taxon>
        <taxon>Tremellomycetes</taxon>
        <taxon>Tremellales</taxon>
        <taxon>Cryptococcaceae</taxon>
        <taxon>Cryptococcus</taxon>
        <taxon>Cryptococcus neoformans species complex</taxon>
    </lineage>
</organism>
<dbReference type="InterPro" id="IPR027450">
    <property type="entry name" value="AlkB-like"/>
</dbReference>
<dbReference type="OMA" id="QEGHYDG"/>
<dbReference type="KEGG" id="cne:CNC05880"/>
<dbReference type="PROSITE" id="PS51471">
    <property type="entry name" value="FE2OG_OXY"/>
    <property type="match status" value="1"/>
</dbReference>
<dbReference type="PANTHER" id="PTHR21052:SF0">
    <property type="entry name" value="ALPHA-KETOGLUTARATE-DEPENDENT DIOXYGENASE ALKB HOMOLOG 7, MITOCHONDRIAL"/>
    <property type="match status" value="1"/>
</dbReference>
<dbReference type="STRING" id="214684.Q5KJN7"/>
<dbReference type="InterPro" id="IPR032870">
    <property type="entry name" value="ALKBH7-like"/>
</dbReference>
<dbReference type="SUPFAM" id="SSF51197">
    <property type="entry name" value="Clavaminate synthase-like"/>
    <property type="match status" value="1"/>
</dbReference>
<gene>
    <name evidence="2" type="ordered locus">CNC05880</name>
</gene>
<dbReference type="PaxDb" id="214684-Q5KJN7"/>
<sequence length="287" mass="31342">MKPLPRILTRRLATAPLPALTLRSPSPLLRPLHPPAAAPAPDDFVLYPSFLSEDEQDVLVRMALSKLGRSRAGAARRARRQRAGAGVAADGSGNGLQRLFTGEYAFEEGHYDSVIHGYRESLLSTLPPSPHPLLAPTLRRIYSLFFSSLPALPHSTTHTETPLPPAGTLTHILHLSPTGAILPHVDNLEASGRVILGVSLGAERTLRLRRKLRDGAGVEKGESTGEKGWEVRLGSGSVYIQRDAIRYGYEHSILPFDDPSSIWDGERLEPGHRISIMIRDVPPKPDL</sequence>
<dbReference type="InterPro" id="IPR037151">
    <property type="entry name" value="AlkB-like_sf"/>
</dbReference>